<evidence type="ECO:0000313" key="1">
    <source>
        <dbReference type="EMBL" id="GBP43408.1"/>
    </source>
</evidence>
<keyword evidence="2" id="KW-1185">Reference proteome</keyword>
<reference evidence="1 2" key="1">
    <citation type="journal article" date="2019" name="Commun. Biol.">
        <title>The bagworm genome reveals a unique fibroin gene that provides high tensile strength.</title>
        <authorList>
            <person name="Kono N."/>
            <person name="Nakamura H."/>
            <person name="Ohtoshi R."/>
            <person name="Tomita M."/>
            <person name="Numata K."/>
            <person name="Arakawa K."/>
        </authorList>
    </citation>
    <scope>NUCLEOTIDE SEQUENCE [LARGE SCALE GENOMIC DNA]</scope>
</reference>
<comment type="caution">
    <text evidence="1">The sequence shown here is derived from an EMBL/GenBank/DDBJ whole genome shotgun (WGS) entry which is preliminary data.</text>
</comment>
<proteinExistence type="predicted"/>
<dbReference type="EMBL" id="BGZK01000435">
    <property type="protein sequence ID" value="GBP43408.1"/>
    <property type="molecule type" value="Genomic_DNA"/>
</dbReference>
<evidence type="ECO:0000313" key="2">
    <source>
        <dbReference type="Proteomes" id="UP000299102"/>
    </source>
</evidence>
<dbReference type="Proteomes" id="UP000299102">
    <property type="component" value="Unassembled WGS sequence"/>
</dbReference>
<dbReference type="AlphaFoldDB" id="A0A4C1VW59"/>
<accession>A0A4C1VW59</accession>
<gene>
    <name evidence="1" type="ORF">EVAR_33936_1</name>
</gene>
<organism evidence="1 2">
    <name type="scientific">Eumeta variegata</name>
    <name type="common">Bagworm moth</name>
    <name type="synonym">Eumeta japonica</name>
    <dbReference type="NCBI Taxonomy" id="151549"/>
    <lineage>
        <taxon>Eukaryota</taxon>
        <taxon>Metazoa</taxon>
        <taxon>Ecdysozoa</taxon>
        <taxon>Arthropoda</taxon>
        <taxon>Hexapoda</taxon>
        <taxon>Insecta</taxon>
        <taxon>Pterygota</taxon>
        <taxon>Neoptera</taxon>
        <taxon>Endopterygota</taxon>
        <taxon>Lepidoptera</taxon>
        <taxon>Glossata</taxon>
        <taxon>Ditrysia</taxon>
        <taxon>Tineoidea</taxon>
        <taxon>Psychidae</taxon>
        <taxon>Oiketicinae</taxon>
        <taxon>Eumeta</taxon>
    </lineage>
</organism>
<sequence length="258" mass="28855">MGYKEGIITTLWLHKKRRAARARPTRARAASANLSFLFVAAPEDPLTADALGLYIESVPLFQCHASSMKHREFHTRSESRFTRLAIAASGPLDYLANIEEGMVKVLHSDITRYRREDDQRGRGAVYFKSGSSAALNCLRIMQCADSTLPHVSFSSPAYLLHAIAMLAFETHLERRAVLKTARNVIKKLWAKPQGRDVRAPPSSPTLKLSRAVPYRRGPNATVTCYDFEMDRWARGGGARGRRGAVQSARCNYRAPRPN</sequence>
<protein>
    <submittedName>
        <fullName evidence="1">Uncharacterized protein</fullName>
    </submittedName>
</protein>
<name>A0A4C1VW59_EUMVA</name>